<dbReference type="InterPro" id="IPR013216">
    <property type="entry name" value="Methyltransf_11"/>
</dbReference>
<dbReference type="PANTHER" id="PTHR43861:SF1">
    <property type="entry name" value="TRANS-ACONITATE 2-METHYLTRANSFERASE"/>
    <property type="match status" value="1"/>
</dbReference>
<dbReference type="CDD" id="cd02440">
    <property type="entry name" value="AdoMet_MTases"/>
    <property type="match status" value="1"/>
</dbReference>
<dbReference type="SUPFAM" id="SSF53335">
    <property type="entry name" value="S-adenosyl-L-methionine-dependent methyltransferases"/>
    <property type="match status" value="1"/>
</dbReference>
<reference evidence="2" key="1">
    <citation type="submission" date="2010-12" db="EMBL/GenBank/DDBJ databases">
        <title>Complete sequence of Bacillus cellulosilyticus DSM 2522.</title>
        <authorList>
            <consortium name="US DOE Joint Genome Institute"/>
            <person name="Lucas S."/>
            <person name="Copeland A."/>
            <person name="Lapidus A."/>
            <person name="Cheng J.-F."/>
            <person name="Bruce D."/>
            <person name="Goodwin L."/>
            <person name="Pitluck S."/>
            <person name="Chertkov O."/>
            <person name="Detter J.C."/>
            <person name="Han C."/>
            <person name="Tapia R."/>
            <person name="Land M."/>
            <person name="Hauser L."/>
            <person name="Jeffries C."/>
            <person name="Kyrpides N."/>
            <person name="Ivanova N."/>
            <person name="Mikhailova N."/>
            <person name="Brumm P."/>
            <person name="Mead D."/>
            <person name="Woyke T."/>
        </authorList>
    </citation>
    <scope>NUCLEOTIDE SEQUENCE [LARGE SCALE GENOMIC DNA]</scope>
    <source>
        <strain evidence="2">DSM 2522</strain>
    </source>
</reference>
<dbReference type="OrthoDB" id="9791837at2"/>
<dbReference type="PANTHER" id="PTHR43861">
    <property type="entry name" value="TRANS-ACONITATE 2-METHYLTRANSFERASE-RELATED"/>
    <property type="match status" value="1"/>
</dbReference>
<gene>
    <name evidence="2" type="ordered locus">Bcell_2844</name>
</gene>
<keyword evidence="2" id="KW-0808">Transferase</keyword>
<dbReference type="AlphaFoldDB" id="E6TX08"/>
<dbReference type="RefSeq" id="WP_013489429.1">
    <property type="nucleotide sequence ID" value="NC_014829.1"/>
</dbReference>
<dbReference type="GO" id="GO:0008757">
    <property type="term" value="F:S-adenosylmethionine-dependent methyltransferase activity"/>
    <property type="evidence" value="ECO:0007669"/>
    <property type="project" value="InterPro"/>
</dbReference>
<keyword evidence="3" id="KW-1185">Reference proteome</keyword>
<dbReference type="InterPro" id="IPR029063">
    <property type="entry name" value="SAM-dependent_MTases_sf"/>
</dbReference>
<evidence type="ECO:0000313" key="3">
    <source>
        <dbReference type="Proteomes" id="UP000001401"/>
    </source>
</evidence>
<dbReference type="GO" id="GO:0032259">
    <property type="term" value="P:methylation"/>
    <property type="evidence" value="ECO:0007669"/>
    <property type="project" value="UniProtKB-KW"/>
</dbReference>
<feature type="domain" description="Methyltransferase type 11" evidence="1">
    <location>
        <begin position="47"/>
        <end position="140"/>
    </location>
</feature>
<dbReference type="HOGENOM" id="CLU_049749_4_0_9"/>
<dbReference type="Gene3D" id="3.40.50.150">
    <property type="entry name" value="Vaccinia Virus protein VP39"/>
    <property type="match status" value="1"/>
</dbReference>
<dbReference type="Proteomes" id="UP000001401">
    <property type="component" value="Chromosome"/>
</dbReference>
<proteinExistence type="predicted"/>
<keyword evidence="2" id="KW-0489">Methyltransferase</keyword>
<dbReference type="EMBL" id="CP002394">
    <property type="protein sequence ID" value="ADU31097.1"/>
    <property type="molecule type" value="Genomic_DNA"/>
</dbReference>
<dbReference type="eggNOG" id="COG2226">
    <property type="taxonomic scope" value="Bacteria"/>
</dbReference>
<protein>
    <submittedName>
        <fullName evidence="2">Methyltransferase type 11</fullName>
    </submittedName>
</protein>
<name>E6TX08_EVAC2</name>
<dbReference type="KEGG" id="bco:Bcell_2844"/>
<organism evidence="2 3">
    <name type="scientific">Evansella cellulosilytica (strain ATCC 21833 / DSM 2522 / FERM P-1141 / JCM 9156 / N-4)</name>
    <name type="common">Bacillus cellulosilyticus</name>
    <dbReference type="NCBI Taxonomy" id="649639"/>
    <lineage>
        <taxon>Bacteria</taxon>
        <taxon>Bacillati</taxon>
        <taxon>Bacillota</taxon>
        <taxon>Bacilli</taxon>
        <taxon>Bacillales</taxon>
        <taxon>Bacillaceae</taxon>
        <taxon>Evansella</taxon>
    </lineage>
</organism>
<accession>E6TX08</accession>
<evidence type="ECO:0000259" key="1">
    <source>
        <dbReference type="Pfam" id="PF08241"/>
    </source>
</evidence>
<dbReference type="STRING" id="649639.Bcell_2844"/>
<evidence type="ECO:0000313" key="2">
    <source>
        <dbReference type="EMBL" id="ADU31097.1"/>
    </source>
</evidence>
<dbReference type="Pfam" id="PF08241">
    <property type="entry name" value="Methyltransf_11"/>
    <property type="match status" value="1"/>
</dbReference>
<sequence>MKQNIYDNDQFFNGYRNLRFGHGGLNDVLEQPAIRKLLPRLHDLTILDLGCGMGQFARYCIENGAKEVIGTDISNKMLAIAKEQYAHKKIKYIHSAMEDIQFPKAYYDLVVSSLALHYVEDYQQIVSKVYDSLKPNGFFIYSIEHPICTAANPMNGWIKDENGAKKYWPVDHYQEEGYRQAHWFVDDVTKYHRTLSTLINTLIKVGFHIEEIDEPEVVPEALSERQELKDEARRPPFLIVKVRKY</sequence>